<dbReference type="RefSeq" id="WP_193120155.1">
    <property type="nucleotide sequence ID" value="NZ_JADBGI010000002.1"/>
</dbReference>
<dbReference type="PROSITE" id="PS51257">
    <property type="entry name" value="PROKAR_LIPOPROTEIN"/>
    <property type="match status" value="1"/>
</dbReference>
<feature type="compositionally biased region" description="Acidic residues" evidence="1">
    <location>
        <begin position="37"/>
        <end position="67"/>
    </location>
</feature>
<gene>
    <name evidence="3" type="ORF">IDM40_02035</name>
</gene>
<keyword evidence="2" id="KW-0732">Signal</keyword>
<feature type="chain" id="PRO_5045676028" description="Lipoprotein" evidence="2">
    <location>
        <begin position="22"/>
        <end position="205"/>
    </location>
</feature>
<keyword evidence="4" id="KW-1185">Reference proteome</keyword>
<dbReference type="EMBL" id="JADBGI010000002">
    <property type="protein sequence ID" value="MBE2997485.1"/>
    <property type="molecule type" value="Genomic_DNA"/>
</dbReference>
<protein>
    <recommendedName>
        <fullName evidence="5">Lipoprotein</fullName>
    </recommendedName>
</protein>
<name>A0ABR9P143_9ACTN</name>
<feature type="compositionally biased region" description="Acidic residues" evidence="1">
    <location>
        <begin position="89"/>
        <end position="107"/>
    </location>
</feature>
<organism evidence="3 4">
    <name type="scientific">Nocardiopsis coralli</name>
    <dbReference type="NCBI Taxonomy" id="2772213"/>
    <lineage>
        <taxon>Bacteria</taxon>
        <taxon>Bacillati</taxon>
        <taxon>Actinomycetota</taxon>
        <taxon>Actinomycetes</taxon>
        <taxon>Streptosporangiales</taxon>
        <taxon>Nocardiopsidaceae</taxon>
        <taxon>Nocardiopsis</taxon>
    </lineage>
</organism>
<feature type="signal peptide" evidence="2">
    <location>
        <begin position="1"/>
        <end position="21"/>
    </location>
</feature>
<accession>A0ABR9P143</accession>
<sequence length="205" mass="21765">MRKPLPLLLAVPLALALGACEGDGPAPIVEEPTASATEEEPSPTEPPPDDPEDPEEPGPPEPPEEEPSPQSTADFGEPLGFTHAVGPDGEGDGDDGSGDDEDDDGEDDAEVVYTVDGVERPWASRVDFTVTVHVPDLGRTFSLAEMEVVCEAGPEIPIAQTEEPLYEVPEGTYSSRMWCEIPEDADRVRIVVMNGDDEAAFGGEL</sequence>
<evidence type="ECO:0000256" key="2">
    <source>
        <dbReference type="SAM" id="SignalP"/>
    </source>
</evidence>
<evidence type="ECO:0000313" key="3">
    <source>
        <dbReference type="EMBL" id="MBE2997485.1"/>
    </source>
</evidence>
<evidence type="ECO:0000313" key="4">
    <source>
        <dbReference type="Proteomes" id="UP000806528"/>
    </source>
</evidence>
<evidence type="ECO:0008006" key="5">
    <source>
        <dbReference type="Google" id="ProtNLM"/>
    </source>
</evidence>
<feature type="region of interest" description="Disordered" evidence="1">
    <location>
        <begin position="19"/>
        <end position="107"/>
    </location>
</feature>
<evidence type="ECO:0000256" key="1">
    <source>
        <dbReference type="SAM" id="MobiDB-lite"/>
    </source>
</evidence>
<comment type="caution">
    <text evidence="3">The sequence shown here is derived from an EMBL/GenBank/DDBJ whole genome shotgun (WGS) entry which is preliminary data.</text>
</comment>
<dbReference type="Proteomes" id="UP000806528">
    <property type="component" value="Unassembled WGS sequence"/>
</dbReference>
<reference evidence="3 4" key="1">
    <citation type="submission" date="2020-09" db="EMBL/GenBank/DDBJ databases">
        <title>Diversity and distribution of actinomycetes associated with coral in the coast of Hainan.</title>
        <authorList>
            <person name="Li F."/>
        </authorList>
    </citation>
    <scope>NUCLEOTIDE SEQUENCE [LARGE SCALE GENOMIC DNA]</scope>
    <source>
        <strain evidence="3 4">HNM0947</strain>
    </source>
</reference>
<proteinExistence type="predicted"/>